<dbReference type="InterPro" id="IPR036113">
    <property type="entry name" value="Asp/Glu-ADT_sf_sub_c"/>
</dbReference>
<protein>
    <recommendedName>
        <fullName evidence="1">Glutamyl-tRNA(Gln) amidotransferase subunit C, chloroplastic/mitochondrial</fullName>
        <shortName evidence="1">Glu-AdT subunit C</shortName>
        <ecNumber evidence="1">6.3.5.-</ecNumber>
    </recommendedName>
</protein>
<dbReference type="AlphaFoldDB" id="A0A2S3IJP6"/>
<comment type="function">
    <text evidence="1">Allows the formation of correctly charged Gln-tRNA(Gln) through the transamidation of misacylated Glu-tRNA(Gln) in chloroplasts and mitochondria. The reaction takes place in the presence of glutamine and ATP through an activated gamma-phospho-Glu-tRNA(Gln).</text>
</comment>
<dbReference type="GO" id="GO:0030956">
    <property type="term" value="C:glutamyl-tRNA(Gln) amidotransferase complex"/>
    <property type="evidence" value="ECO:0007669"/>
    <property type="project" value="UniProtKB-UniRule"/>
</dbReference>
<sequence>MLSAAASTIPRLRLAAQPRSRLPSSGSHWLRPFSSATHVTTPAAAAGAGSLEPPDLPRLANAARISLSRQEAEEFEPKIRQVVDWFGQLQVVDLESIEPSLRAGTAAGSSLREDKPETFVNRDAIVEAIPSYDDPYIKVPRVLNKE</sequence>
<dbReference type="GO" id="GO:0005739">
    <property type="term" value="C:mitochondrion"/>
    <property type="evidence" value="ECO:0007669"/>
    <property type="project" value="UniProtKB-SubCell"/>
</dbReference>
<dbReference type="GO" id="GO:0006450">
    <property type="term" value="P:regulation of translational fidelity"/>
    <property type="evidence" value="ECO:0007669"/>
    <property type="project" value="InterPro"/>
</dbReference>
<comment type="subcellular location">
    <subcellularLocation>
        <location evidence="1">Mitochondrion</location>
    </subcellularLocation>
    <subcellularLocation>
        <location evidence="1">Plastid</location>
        <location evidence="1">Chloroplast</location>
    </subcellularLocation>
</comment>
<keyword evidence="1" id="KW-0150">Chloroplast</keyword>
<comment type="catalytic activity">
    <reaction evidence="1">
        <text>L-glutamyl-tRNA(Gln) + L-glutamine + ATP + H2O = L-glutaminyl-tRNA(Gln) + L-glutamate + ADP + phosphate + H(+)</text>
        <dbReference type="Rhea" id="RHEA:17521"/>
        <dbReference type="Rhea" id="RHEA-COMP:9681"/>
        <dbReference type="Rhea" id="RHEA-COMP:9684"/>
        <dbReference type="ChEBI" id="CHEBI:15377"/>
        <dbReference type="ChEBI" id="CHEBI:15378"/>
        <dbReference type="ChEBI" id="CHEBI:29985"/>
        <dbReference type="ChEBI" id="CHEBI:30616"/>
        <dbReference type="ChEBI" id="CHEBI:43474"/>
        <dbReference type="ChEBI" id="CHEBI:58359"/>
        <dbReference type="ChEBI" id="CHEBI:78520"/>
        <dbReference type="ChEBI" id="CHEBI:78521"/>
        <dbReference type="ChEBI" id="CHEBI:456216"/>
    </reaction>
</comment>
<dbReference type="EMBL" id="CM008054">
    <property type="protein sequence ID" value="PAN45877.1"/>
    <property type="molecule type" value="Genomic_DNA"/>
</dbReference>
<dbReference type="EC" id="6.3.5.-" evidence="1"/>
<dbReference type="Gene3D" id="1.10.20.60">
    <property type="entry name" value="Glu-tRNAGln amidotransferase C subunit, N-terminal domain"/>
    <property type="match status" value="1"/>
</dbReference>
<keyword evidence="1" id="KW-0436">Ligase</keyword>
<keyword evidence="1" id="KW-0547">Nucleotide-binding</keyword>
<gene>
    <name evidence="1" type="primary">GATC</name>
    <name evidence="2" type="ORF">PAHAL_9G148600</name>
</gene>
<dbReference type="GO" id="GO:0070681">
    <property type="term" value="P:glutaminyl-tRNAGln biosynthesis via transamidation"/>
    <property type="evidence" value="ECO:0007669"/>
    <property type="project" value="UniProtKB-UniRule"/>
</dbReference>
<dbReference type="Pfam" id="PF02686">
    <property type="entry name" value="GatC"/>
    <property type="match status" value="1"/>
</dbReference>
<reference evidence="2" key="1">
    <citation type="submission" date="2018-04" db="EMBL/GenBank/DDBJ databases">
        <title>WGS assembly of Panicum hallii.</title>
        <authorList>
            <person name="Lovell J."/>
            <person name="Jenkins J."/>
            <person name="Lowry D."/>
            <person name="Mamidi S."/>
            <person name="Sreedasyam A."/>
            <person name="Weng X."/>
            <person name="Barry K."/>
            <person name="Bonette J."/>
            <person name="Campitelli B."/>
            <person name="Daum C."/>
            <person name="Gordon S."/>
            <person name="Gould B."/>
            <person name="Lipzen A."/>
            <person name="Macqueen A."/>
            <person name="Palacio-Mejia J."/>
            <person name="Plott C."/>
            <person name="Shakirov E."/>
            <person name="Shu S."/>
            <person name="Yoshinaga Y."/>
            <person name="Zane M."/>
            <person name="Rokhsar D."/>
            <person name="Grimwood J."/>
            <person name="Schmutz J."/>
            <person name="Juenger T."/>
        </authorList>
    </citation>
    <scope>NUCLEOTIDE SEQUENCE [LARGE SCALE GENOMIC DNA]</scope>
    <source>
        <strain evidence="2">FIL2</strain>
    </source>
</reference>
<dbReference type="GO" id="GO:0009507">
    <property type="term" value="C:chloroplast"/>
    <property type="evidence" value="ECO:0007669"/>
    <property type="project" value="UniProtKB-SubCell"/>
</dbReference>
<dbReference type="InterPro" id="IPR003837">
    <property type="entry name" value="GatC"/>
</dbReference>
<name>A0A2S3IJP6_9POAL</name>
<evidence type="ECO:0000256" key="1">
    <source>
        <dbReference type="HAMAP-Rule" id="MF_03149"/>
    </source>
</evidence>
<dbReference type="PANTHER" id="PTHR15004:SF0">
    <property type="entry name" value="GLUTAMYL-TRNA(GLN) AMIDOTRANSFERASE SUBUNIT C, MITOCHONDRIAL"/>
    <property type="match status" value="1"/>
</dbReference>
<comment type="similarity">
    <text evidence="1">Belongs to the GatC family.</text>
</comment>
<keyword evidence="1" id="KW-0067">ATP-binding</keyword>
<dbReference type="NCBIfam" id="TIGR00135">
    <property type="entry name" value="gatC"/>
    <property type="match status" value="1"/>
</dbReference>
<proteinExistence type="inferred from homology"/>
<evidence type="ECO:0000313" key="2">
    <source>
        <dbReference type="EMBL" id="PAN45877.1"/>
    </source>
</evidence>
<dbReference type="PANTHER" id="PTHR15004">
    <property type="entry name" value="GLUTAMYL-TRNA(GLN) AMIDOTRANSFERASE SUBUNIT C, MITOCHONDRIAL"/>
    <property type="match status" value="1"/>
</dbReference>
<keyword evidence="1" id="KW-0648">Protein biosynthesis</keyword>
<dbReference type="Proteomes" id="UP000243499">
    <property type="component" value="Chromosome 9"/>
</dbReference>
<accession>A0A2S3IJP6</accession>
<dbReference type="GO" id="GO:0050567">
    <property type="term" value="F:glutaminyl-tRNA synthase (glutamine-hydrolyzing) activity"/>
    <property type="evidence" value="ECO:0007669"/>
    <property type="project" value="UniProtKB-UniRule"/>
</dbReference>
<dbReference type="GO" id="GO:0005524">
    <property type="term" value="F:ATP binding"/>
    <property type="evidence" value="ECO:0007669"/>
    <property type="project" value="UniProtKB-KW"/>
</dbReference>
<organism evidence="2">
    <name type="scientific">Panicum hallii</name>
    <dbReference type="NCBI Taxonomy" id="206008"/>
    <lineage>
        <taxon>Eukaryota</taxon>
        <taxon>Viridiplantae</taxon>
        <taxon>Streptophyta</taxon>
        <taxon>Embryophyta</taxon>
        <taxon>Tracheophyta</taxon>
        <taxon>Spermatophyta</taxon>
        <taxon>Magnoliopsida</taxon>
        <taxon>Liliopsida</taxon>
        <taxon>Poales</taxon>
        <taxon>Poaceae</taxon>
        <taxon>PACMAD clade</taxon>
        <taxon>Panicoideae</taxon>
        <taxon>Panicodae</taxon>
        <taxon>Paniceae</taxon>
        <taxon>Panicinae</taxon>
        <taxon>Panicum</taxon>
        <taxon>Panicum sect. Panicum</taxon>
    </lineage>
</organism>
<dbReference type="HAMAP" id="MF_00122">
    <property type="entry name" value="GatC"/>
    <property type="match status" value="1"/>
</dbReference>
<dbReference type="Gramene" id="PAN45877">
    <property type="protein sequence ID" value="PAN45877"/>
    <property type="gene ID" value="PAHAL_9G148600"/>
</dbReference>
<keyword evidence="1" id="KW-0496">Mitochondrion</keyword>
<dbReference type="SUPFAM" id="SSF141000">
    <property type="entry name" value="Glu-tRNAGln amidotransferase C subunit"/>
    <property type="match status" value="1"/>
</dbReference>
<comment type="subunit">
    <text evidence="1">Subunit of the heterotrimeric GatCAB amidotransferase (AdT) complex, composed of A, B and C subunits.</text>
</comment>
<keyword evidence="1" id="KW-0934">Plastid</keyword>
<dbReference type="GO" id="GO:0032543">
    <property type="term" value="P:mitochondrial translation"/>
    <property type="evidence" value="ECO:0007669"/>
    <property type="project" value="UniProtKB-UniRule"/>
</dbReference>